<organism evidence="1 2">
    <name type="scientific">Brumimicrobium glaciale</name>
    <dbReference type="NCBI Taxonomy" id="200475"/>
    <lineage>
        <taxon>Bacteria</taxon>
        <taxon>Pseudomonadati</taxon>
        <taxon>Bacteroidota</taxon>
        <taxon>Flavobacteriia</taxon>
        <taxon>Flavobacteriales</taxon>
        <taxon>Crocinitomicaceae</taxon>
        <taxon>Brumimicrobium</taxon>
    </lineage>
</organism>
<sequence length="337" mass="39797">MNEHKYIIYSDKQRVGVNTEISFRIIEHYFGKTQTRKKWKKDNKTYNVNWIDGNEIKQSSKPINYLIIAKYIREKGYFDYQYFNLSPLECFWLDTSLDIAVNWHKFDHTAPNGLSVFDGFTKQQFGEKYPIEPIMSREGRSFTTLQPQLLNRIRKLRDRLINNSQVIVDDDWFFDLRSLISDTISLVEITLTQFYIKAEYDPLPNWTFDIEVLGKRHGRKFDDKINWIYKITGNHLKAEKFLPSFTKLRELRNHFMHFDPPSLIITIEEATIWINCVIDTGFLLITMRDAMGVSSSLALLNFVLQKDAVFNPEPHFAQRLPLGIGNADYKSSNWPRK</sequence>
<dbReference type="RefSeq" id="WP_130092926.1">
    <property type="nucleotide sequence ID" value="NZ_SETE01000002.1"/>
</dbReference>
<proteinExistence type="predicted"/>
<gene>
    <name evidence="1" type="ORF">ERX46_05960</name>
</gene>
<name>A0A4Q4KP59_9FLAO</name>
<dbReference type="Proteomes" id="UP000293952">
    <property type="component" value="Unassembled WGS sequence"/>
</dbReference>
<comment type="caution">
    <text evidence="1">The sequence shown here is derived from an EMBL/GenBank/DDBJ whole genome shotgun (WGS) entry which is preliminary data.</text>
</comment>
<accession>A0A4Q4KP59</accession>
<keyword evidence="2" id="KW-1185">Reference proteome</keyword>
<evidence type="ECO:0000313" key="1">
    <source>
        <dbReference type="EMBL" id="RYM34918.1"/>
    </source>
</evidence>
<evidence type="ECO:0000313" key="2">
    <source>
        <dbReference type="Proteomes" id="UP000293952"/>
    </source>
</evidence>
<dbReference type="OrthoDB" id="9342858at2"/>
<protein>
    <submittedName>
        <fullName evidence="1">Uncharacterized protein</fullName>
    </submittedName>
</protein>
<dbReference type="AlphaFoldDB" id="A0A4Q4KP59"/>
<dbReference type="EMBL" id="SETE01000002">
    <property type="protein sequence ID" value="RYM34918.1"/>
    <property type="molecule type" value="Genomic_DNA"/>
</dbReference>
<reference evidence="1 2" key="1">
    <citation type="submission" date="2019-02" db="EMBL/GenBank/DDBJ databases">
        <title>Genome sequence of the sea-ice species Brumimicrobium glaciale.</title>
        <authorList>
            <person name="Bowman J.P."/>
        </authorList>
    </citation>
    <scope>NUCLEOTIDE SEQUENCE [LARGE SCALE GENOMIC DNA]</scope>
    <source>
        <strain evidence="1 2">IC156</strain>
    </source>
</reference>